<sequence length="465" mass="52395">MDFKALLDQHSEQMRRMQSQIDGLVAINSTLQARLDAQAESQAQEVNELKEKCGVLESRCDSLERSIQVLKKDVSWTYTAPDIPRSHWIEQGHDEEYAGNMEENIGSIRRNVKRIRNGEDLSSCLDYEDESTILHDDALLPHFKELADAIQLSNGIRYICIDNIELHPSAICILFPAMEGKVITVDMRHVIFPGPDAVKCYEIIAASIRRNHALEDLTWVCNQIPSDGHADLLIESLIVNRAIKDIRLENCFNQGGVNGCRALTSLMTCGRPFQKLDFSHNGLSGIDDVAAALATNPQLDRLVIEDNNLDDRDAELIAEALKQNTNLQVLHLGANSITSAGLETIRTAIYNPSSLNTLESCNHTCLVDYVEGNDYGMTPRQRRNRKLYKLLSTRHLDGSNARHLNAELGEDEYTIKLVPKVLHCIKRYSSDQTADSPTPLSITYELIKSWMMPELFEYHCNYDGN</sequence>
<dbReference type="SMART" id="SM00368">
    <property type="entry name" value="LRR_RI"/>
    <property type="match status" value="2"/>
</dbReference>
<dbReference type="Gene3D" id="3.80.10.10">
    <property type="entry name" value="Ribonuclease Inhibitor"/>
    <property type="match status" value="1"/>
</dbReference>
<evidence type="ECO:0000313" key="2">
    <source>
        <dbReference type="EMBL" id="EJK48638.1"/>
    </source>
</evidence>
<dbReference type="SUPFAM" id="SSF52047">
    <property type="entry name" value="RNI-like"/>
    <property type="match status" value="1"/>
</dbReference>
<gene>
    <name evidence="2" type="ORF">THAOC_32547</name>
</gene>
<name>K0R5S4_THAOC</name>
<comment type="caution">
    <text evidence="2">The sequence shown here is derived from an EMBL/GenBank/DDBJ whole genome shotgun (WGS) entry which is preliminary data.</text>
</comment>
<organism evidence="2 3">
    <name type="scientific">Thalassiosira oceanica</name>
    <name type="common">Marine diatom</name>
    <dbReference type="NCBI Taxonomy" id="159749"/>
    <lineage>
        <taxon>Eukaryota</taxon>
        <taxon>Sar</taxon>
        <taxon>Stramenopiles</taxon>
        <taxon>Ochrophyta</taxon>
        <taxon>Bacillariophyta</taxon>
        <taxon>Coscinodiscophyceae</taxon>
        <taxon>Thalassiosirophycidae</taxon>
        <taxon>Thalassiosirales</taxon>
        <taxon>Thalassiosiraceae</taxon>
        <taxon>Thalassiosira</taxon>
    </lineage>
</organism>
<dbReference type="Pfam" id="PF13516">
    <property type="entry name" value="LRR_6"/>
    <property type="match status" value="1"/>
</dbReference>
<dbReference type="OrthoDB" id="2163268at2759"/>
<dbReference type="Proteomes" id="UP000266841">
    <property type="component" value="Unassembled WGS sequence"/>
</dbReference>
<dbReference type="InterPro" id="IPR052394">
    <property type="entry name" value="LRR-containing"/>
</dbReference>
<feature type="coiled-coil region" evidence="1">
    <location>
        <begin position="32"/>
        <end position="66"/>
    </location>
</feature>
<keyword evidence="3" id="KW-1185">Reference proteome</keyword>
<dbReference type="PANTHER" id="PTHR24114:SF50">
    <property type="entry name" value="RNI-LIKE PROTEIN"/>
    <property type="match status" value="1"/>
</dbReference>
<dbReference type="eggNOG" id="ENOG502S6XN">
    <property type="taxonomic scope" value="Eukaryota"/>
</dbReference>
<reference evidence="2 3" key="1">
    <citation type="journal article" date="2012" name="Genome Biol.">
        <title>Genome and low-iron response of an oceanic diatom adapted to chronic iron limitation.</title>
        <authorList>
            <person name="Lommer M."/>
            <person name="Specht M."/>
            <person name="Roy A.S."/>
            <person name="Kraemer L."/>
            <person name="Andreson R."/>
            <person name="Gutowska M.A."/>
            <person name="Wolf J."/>
            <person name="Bergner S.V."/>
            <person name="Schilhabel M.B."/>
            <person name="Klostermeier U.C."/>
            <person name="Beiko R.G."/>
            <person name="Rosenstiel P."/>
            <person name="Hippler M."/>
            <person name="Laroche J."/>
        </authorList>
    </citation>
    <scope>NUCLEOTIDE SEQUENCE [LARGE SCALE GENOMIC DNA]</scope>
    <source>
        <strain evidence="2 3">CCMP1005</strain>
    </source>
</reference>
<dbReference type="InterPro" id="IPR032675">
    <property type="entry name" value="LRR_dom_sf"/>
</dbReference>
<dbReference type="EMBL" id="AGNL01045590">
    <property type="protein sequence ID" value="EJK48638.1"/>
    <property type="molecule type" value="Genomic_DNA"/>
</dbReference>
<evidence type="ECO:0000256" key="1">
    <source>
        <dbReference type="SAM" id="Coils"/>
    </source>
</evidence>
<proteinExistence type="predicted"/>
<protein>
    <submittedName>
        <fullName evidence="2">Uncharacterized protein</fullName>
    </submittedName>
</protein>
<dbReference type="AlphaFoldDB" id="K0R5S4"/>
<dbReference type="PANTHER" id="PTHR24114">
    <property type="entry name" value="LEUCINE RICH REPEAT FAMILY PROTEIN"/>
    <property type="match status" value="1"/>
</dbReference>
<keyword evidence="1" id="KW-0175">Coiled coil</keyword>
<dbReference type="InterPro" id="IPR001611">
    <property type="entry name" value="Leu-rich_rpt"/>
</dbReference>
<evidence type="ECO:0000313" key="3">
    <source>
        <dbReference type="Proteomes" id="UP000266841"/>
    </source>
</evidence>
<accession>K0R5S4</accession>